<accession>A0A1A0MX53</accession>
<protein>
    <submittedName>
        <fullName evidence="1">Uncharacterized protein</fullName>
    </submittedName>
</protein>
<dbReference type="Proteomes" id="UP000093962">
    <property type="component" value="Unassembled WGS sequence"/>
</dbReference>
<evidence type="ECO:0000313" key="2">
    <source>
        <dbReference type="Proteomes" id="UP000093962"/>
    </source>
</evidence>
<organism evidence="1 2">
    <name type="scientific">Mycolicibacterium mucogenicum</name>
    <name type="common">Mycobacterium mucogenicum</name>
    <dbReference type="NCBI Taxonomy" id="56689"/>
    <lineage>
        <taxon>Bacteria</taxon>
        <taxon>Bacillati</taxon>
        <taxon>Actinomycetota</taxon>
        <taxon>Actinomycetes</taxon>
        <taxon>Mycobacteriales</taxon>
        <taxon>Mycobacteriaceae</taxon>
        <taxon>Mycolicibacterium</taxon>
    </lineage>
</organism>
<proteinExistence type="predicted"/>
<name>A0A1A0MX53_MYCMU</name>
<dbReference type="InterPro" id="IPR046036">
    <property type="entry name" value="DUF5994"/>
</dbReference>
<reference evidence="1 2" key="1">
    <citation type="submission" date="2016-06" db="EMBL/GenBank/DDBJ databases">
        <authorList>
            <person name="Kjaerup R.B."/>
            <person name="Dalgaard T.S."/>
            <person name="Juul-Madsen H.R."/>
        </authorList>
    </citation>
    <scope>NUCLEOTIDE SEQUENCE [LARGE SCALE GENOMIC DNA]</scope>
    <source>
        <strain evidence="1 2">1199456.5</strain>
    </source>
</reference>
<dbReference type="Pfam" id="PF19457">
    <property type="entry name" value="DUF5994"/>
    <property type="match status" value="1"/>
</dbReference>
<dbReference type="AlphaFoldDB" id="A0A1A0MX53"/>
<dbReference type="EMBL" id="LZSF01000064">
    <property type="protein sequence ID" value="OBA89980.1"/>
    <property type="molecule type" value="Genomic_DNA"/>
</dbReference>
<gene>
    <name evidence="1" type="ORF">A5642_13790</name>
</gene>
<dbReference type="OrthoDB" id="3785441at2"/>
<evidence type="ECO:0000313" key="1">
    <source>
        <dbReference type="EMBL" id="OBA89980.1"/>
    </source>
</evidence>
<sequence length="151" mass="16628">MTPQIHCTTQTELPSPKQIPRLRLKPEARRSGFVDGAWWPHTSNLSAELPDLLAALSVRLGQIDRVLYNVDDWSQAPSKLATGGRRIHLDGYRRQPVNTVEVIGFNRGRIVLLAVPATTYPAEARSALMNAASPNDRSTAVNILLTAQHAD</sequence>
<comment type="caution">
    <text evidence="1">The sequence shown here is derived from an EMBL/GenBank/DDBJ whole genome shotgun (WGS) entry which is preliminary data.</text>
</comment>